<dbReference type="InterPro" id="IPR056002">
    <property type="entry name" value="DUF7580"/>
</dbReference>
<reference evidence="2" key="1">
    <citation type="journal article" date="2023" name="Mol. Phylogenet. Evol.">
        <title>Genome-scale phylogeny and comparative genomics of the fungal order Sordariales.</title>
        <authorList>
            <person name="Hensen N."/>
            <person name="Bonometti L."/>
            <person name="Westerberg I."/>
            <person name="Brannstrom I.O."/>
            <person name="Guillou S."/>
            <person name="Cros-Aarteil S."/>
            <person name="Calhoun S."/>
            <person name="Haridas S."/>
            <person name="Kuo A."/>
            <person name="Mondo S."/>
            <person name="Pangilinan J."/>
            <person name="Riley R."/>
            <person name="LaButti K."/>
            <person name="Andreopoulos B."/>
            <person name="Lipzen A."/>
            <person name="Chen C."/>
            <person name="Yan M."/>
            <person name="Daum C."/>
            <person name="Ng V."/>
            <person name="Clum A."/>
            <person name="Steindorff A."/>
            <person name="Ohm R.A."/>
            <person name="Martin F."/>
            <person name="Silar P."/>
            <person name="Natvig D.O."/>
            <person name="Lalanne C."/>
            <person name="Gautier V."/>
            <person name="Ament-Velasquez S.L."/>
            <person name="Kruys A."/>
            <person name="Hutchinson M.I."/>
            <person name="Powell A.J."/>
            <person name="Barry K."/>
            <person name="Miller A.N."/>
            <person name="Grigoriev I.V."/>
            <person name="Debuchy R."/>
            <person name="Gladieux P."/>
            <person name="Hiltunen Thoren M."/>
            <person name="Johannesson H."/>
        </authorList>
    </citation>
    <scope>NUCLEOTIDE SEQUENCE</scope>
    <source>
        <strain evidence="2">CBS 560.94</strain>
    </source>
</reference>
<keyword evidence="3" id="KW-1185">Reference proteome</keyword>
<protein>
    <recommendedName>
        <fullName evidence="1">DUF7580 domain-containing protein</fullName>
    </recommendedName>
</protein>
<dbReference type="EMBL" id="JAUEPP010000011">
    <property type="protein sequence ID" value="KAK3334306.1"/>
    <property type="molecule type" value="Genomic_DNA"/>
</dbReference>
<dbReference type="Proteomes" id="UP001278500">
    <property type="component" value="Unassembled WGS sequence"/>
</dbReference>
<sequence length="304" mass="34368">MSSPALVGDADARNRLMEKRKTEYWSIINDDAHLLSHRPNQEDKELSRQFVLRELQTQLANADLDWILPVPNTETITLHHILASARGSNNGVGDVKQKLDLSSVLTRGLYHFYKTAMMPRPWTEDTIEFLFERRQVNGVWITAIFPDRPMISALADSDPPEDDISAQTSRLAALEGPIPEIKALGVILLQIWLHMPMAQLSRQCPKFFENGNVTRTGQLNLCHSLDTGILGHLPAELRPLCRIIERCFDDEVFKQHPSDEIYVTGVGLAIYDQIFEPIEELAEQLSLHIGVLPCPFRPGDEDSN</sequence>
<proteinExistence type="predicted"/>
<gene>
    <name evidence="2" type="ORF">B0H65DRAFT_566247</name>
</gene>
<evidence type="ECO:0000259" key="1">
    <source>
        <dbReference type="Pfam" id="PF24476"/>
    </source>
</evidence>
<reference evidence="2" key="2">
    <citation type="submission" date="2023-06" db="EMBL/GenBank/DDBJ databases">
        <authorList>
            <consortium name="Lawrence Berkeley National Laboratory"/>
            <person name="Haridas S."/>
            <person name="Hensen N."/>
            <person name="Bonometti L."/>
            <person name="Westerberg I."/>
            <person name="Brannstrom I.O."/>
            <person name="Guillou S."/>
            <person name="Cros-Aarteil S."/>
            <person name="Calhoun S."/>
            <person name="Kuo A."/>
            <person name="Mondo S."/>
            <person name="Pangilinan J."/>
            <person name="Riley R."/>
            <person name="Labutti K."/>
            <person name="Andreopoulos B."/>
            <person name="Lipzen A."/>
            <person name="Chen C."/>
            <person name="Yanf M."/>
            <person name="Daum C."/>
            <person name="Ng V."/>
            <person name="Clum A."/>
            <person name="Steindorff A."/>
            <person name="Ohm R."/>
            <person name="Martin F."/>
            <person name="Silar P."/>
            <person name="Natvig D."/>
            <person name="Lalanne C."/>
            <person name="Gautier V."/>
            <person name="Ament-Velasquez S.L."/>
            <person name="Kruys A."/>
            <person name="Hutchinson M.I."/>
            <person name="Powell A.J."/>
            <person name="Barry K."/>
            <person name="Miller A.N."/>
            <person name="Grigoriev I.V."/>
            <person name="Debuchy R."/>
            <person name="Gladieux P."/>
            <person name="Thoren M.H."/>
            <person name="Johannesson H."/>
        </authorList>
    </citation>
    <scope>NUCLEOTIDE SEQUENCE</scope>
    <source>
        <strain evidence="2">CBS 560.94</strain>
    </source>
</reference>
<evidence type="ECO:0000313" key="3">
    <source>
        <dbReference type="Proteomes" id="UP001278500"/>
    </source>
</evidence>
<name>A0AAE0MIX0_9PEZI</name>
<evidence type="ECO:0000313" key="2">
    <source>
        <dbReference type="EMBL" id="KAK3334306.1"/>
    </source>
</evidence>
<organism evidence="2 3">
    <name type="scientific">Neurospora tetraspora</name>
    <dbReference type="NCBI Taxonomy" id="94610"/>
    <lineage>
        <taxon>Eukaryota</taxon>
        <taxon>Fungi</taxon>
        <taxon>Dikarya</taxon>
        <taxon>Ascomycota</taxon>
        <taxon>Pezizomycotina</taxon>
        <taxon>Sordariomycetes</taxon>
        <taxon>Sordariomycetidae</taxon>
        <taxon>Sordariales</taxon>
        <taxon>Sordariaceae</taxon>
        <taxon>Neurospora</taxon>
    </lineage>
</organism>
<comment type="caution">
    <text evidence="2">The sequence shown here is derived from an EMBL/GenBank/DDBJ whole genome shotgun (WGS) entry which is preliminary data.</text>
</comment>
<accession>A0AAE0MIX0</accession>
<feature type="domain" description="DUF7580" evidence="1">
    <location>
        <begin position="72"/>
        <end position="204"/>
    </location>
</feature>
<dbReference type="RefSeq" id="XP_062676472.1">
    <property type="nucleotide sequence ID" value="XM_062830316.1"/>
</dbReference>
<dbReference type="Pfam" id="PF24476">
    <property type="entry name" value="DUF7580"/>
    <property type="match status" value="1"/>
</dbReference>
<dbReference type="GeneID" id="87867470"/>
<dbReference type="AlphaFoldDB" id="A0AAE0MIX0"/>